<evidence type="ECO:0000313" key="1">
    <source>
        <dbReference type="EMBL" id="CAD7429607.1"/>
    </source>
</evidence>
<protein>
    <submittedName>
        <fullName evidence="1">Uncharacterized protein</fullName>
    </submittedName>
</protein>
<dbReference type="EMBL" id="OB794141">
    <property type="protein sequence ID" value="CAD7429607.1"/>
    <property type="molecule type" value="Genomic_DNA"/>
</dbReference>
<name>A0A7R9EAY0_9NEOP</name>
<proteinExistence type="predicted"/>
<accession>A0A7R9EAY0</accession>
<gene>
    <name evidence="1" type="ORF">TMSB3V08_LOCUS6385</name>
</gene>
<organism evidence="1">
    <name type="scientific">Timema monikensis</name>
    <dbReference type="NCBI Taxonomy" id="170555"/>
    <lineage>
        <taxon>Eukaryota</taxon>
        <taxon>Metazoa</taxon>
        <taxon>Ecdysozoa</taxon>
        <taxon>Arthropoda</taxon>
        <taxon>Hexapoda</taxon>
        <taxon>Insecta</taxon>
        <taxon>Pterygota</taxon>
        <taxon>Neoptera</taxon>
        <taxon>Polyneoptera</taxon>
        <taxon>Phasmatodea</taxon>
        <taxon>Timematodea</taxon>
        <taxon>Timematoidea</taxon>
        <taxon>Timematidae</taxon>
        <taxon>Timema</taxon>
    </lineage>
</organism>
<reference evidence="1" key="1">
    <citation type="submission" date="2020-11" db="EMBL/GenBank/DDBJ databases">
        <authorList>
            <person name="Tran Van P."/>
        </authorList>
    </citation>
    <scope>NUCLEOTIDE SEQUENCE</scope>
</reference>
<dbReference type="AlphaFoldDB" id="A0A7R9EAY0"/>
<sequence>MGTRGDYQSYFYRSLTDVAKNRRMNYEYDEERRKVMGDNNLYCVSDIKKRPIADSQVCDLVEKKTSPAFQELGRLNLEEVNLHLRGGRMENHLGNTNPISPDRDSDLDLPVLGSRAQHETSALTNYAIEADFIITNKKFCTSKTNCCLILSSSPNPFPSLGVVVDRRSLTFLSRRKLSSVFWTELLQYEK</sequence>